<feature type="compositionally biased region" description="Low complexity" evidence="1">
    <location>
        <begin position="18"/>
        <end position="39"/>
    </location>
</feature>
<evidence type="ECO:0000256" key="1">
    <source>
        <dbReference type="SAM" id="MobiDB-lite"/>
    </source>
</evidence>
<accession>A0A6J4PCA9</accession>
<organism evidence="2">
    <name type="scientific">uncultured Phycisphaerae bacterium</name>
    <dbReference type="NCBI Taxonomy" id="904963"/>
    <lineage>
        <taxon>Bacteria</taxon>
        <taxon>Pseudomonadati</taxon>
        <taxon>Planctomycetota</taxon>
        <taxon>Phycisphaerae</taxon>
        <taxon>environmental samples</taxon>
    </lineage>
</organism>
<proteinExistence type="predicted"/>
<feature type="compositionally biased region" description="Gly residues" evidence="1">
    <location>
        <begin position="46"/>
        <end position="62"/>
    </location>
</feature>
<name>A0A6J4PCA9_9BACT</name>
<feature type="compositionally biased region" description="Low complexity" evidence="1">
    <location>
        <begin position="137"/>
        <end position="156"/>
    </location>
</feature>
<dbReference type="EMBL" id="CADCUQ010000527">
    <property type="protein sequence ID" value="CAA9411845.1"/>
    <property type="molecule type" value="Genomic_DNA"/>
</dbReference>
<dbReference type="AlphaFoldDB" id="A0A6J4PCA9"/>
<feature type="non-terminal residue" evidence="2">
    <location>
        <position position="166"/>
    </location>
</feature>
<sequence length="166" mass="15556">GRRDAQRPGVAVPPDGRAAAGAVPLRAAAQVVGRGPPARGGERPGRAGGDGRVPADGVGGRAGAVPGDAVQLAAGVPRGRAPRAGGPTRPGGAGVGRRGLRGVPGGVRGPVPGRRAAAGRDVLPARPGAGGAGGLAGADAEARAAVPEGAHPPGADPGAGFGRGRL</sequence>
<feature type="non-terminal residue" evidence="2">
    <location>
        <position position="1"/>
    </location>
</feature>
<evidence type="ECO:0000313" key="2">
    <source>
        <dbReference type="EMBL" id="CAA9411845.1"/>
    </source>
</evidence>
<feature type="region of interest" description="Disordered" evidence="1">
    <location>
        <begin position="1"/>
        <end position="166"/>
    </location>
</feature>
<protein>
    <submittedName>
        <fullName evidence="2">Uncharacterized protein</fullName>
    </submittedName>
</protein>
<feature type="compositionally biased region" description="Gly residues" evidence="1">
    <location>
        <begin position="88"/>
        <end position="108"/>
    </location>
</feature>
<gene>
    <name evidence="2" type="ORF">AVDCRST_MAG64-2367</name>
</gene>
<feature type="compositionally biased region" description="Gly residues" evidence="1">
    <location>
        <begin position="157"/>
        <end position="166"/>
    </location>
</feature>
<feature type="compositionally biased region" description="Low complexity" evidence="1">
    <location>
        <begin position="109"/>
        <end position="127"/>
    </location>
</feature>
<feature type="compositionally biased region" description="Low complexity" evidence="1">
    <location>
        <begin position="73"/>
        <end position="87"/>
    </location>
</feature>
<reference evidence="2" key="1">
    <citation type="submission" date="2020-02" db="EMBL/GenBank/DDBJ databases">
        <authorList>
            <person name="Meier V. D."/>
        </authorList>
    </citation>
    <scope>NUCLEOTIDE SEQUENCE</scope>
    <source>
        <strain evidence="2">AVDCRST_MAG64</strain>
    </source>
</reference>